<feature type="transmembrane region" description="Helical" evidence="7">
    <location>
        <begin position="172"/>
        <end position="190"/>
    </location>
</feature>
<keyword evidence="2" id="KW-0813">Transport</keyword>
<dbReference type="SUPFAM" id="SSF103473">
    <property type="entry name" value="MFS general substrate transporter"/>
    <property type="match status" value="1"/>
</dbReference>
<dbReference type="OrthoDB" id="2985014at2759"/>
<organism evidence="9 10">
    <name type="scientific">Cyphellophora attinorum</name>
    <dbReference type="NCBI Taxonomy" id="1664694"/>
    <lineage>
        <taxon>Eukaryota</taxon>
        <taxon>Fungi</taxon>
        <taxon>Dikarya</taxon>
        <taxon>Ascomycota</taxon>
        <taxon>Pezizomycotina</taxon>
        <taxon>Eurotiomycetes</taxon>
        <taxon>Chaetothyriomycetidae</taxon>
        <taxon>Chaetothyriales</taxon>
        <taxon>Cyphellophoraceae</taxon>
        <taxon>Cyphellophora</taxon>
    </lineage>
</organism>
<dbReference type="InterPro" id="IPR020846">
    <property type="entry name" value="MFS_dom"/>
</dbReference>
<dbReference type="AlphaFoldDB" id="A0A0N1P414"/>
<comment type="caution">
    <text evidence="9">The sequence shown here is derived from an EMBL/GenBank/DDBJ whole genome shotgun (WGS) entry which is preliminary data.</text>
</comment>
<feature type="transmembrane region" description="Helical" evidence="7">
    <location>
        <begin position="466"/>
        <end position="486"/>
    </location>
</feature>
<dbReference type="PROSITE" id="PS50850">
    <property type="entry name" value="MFS"/>
    <property type="match status" value="1"/>
</dbReference>
<feature type="transmembrane region" description="Helical" evidence="7">
    <location>
        <begin position="398"/>
        <end position="416"/>
    </location>
</feature>
<evidence type="ECO:0000256" key="6">
    <source>
        <dbReference type="SAM" id="MobiDB-lite"/>
    </source>
</evidence>
<name>A0A0N1P414_9EURO</name>
<feature type="transmembrane region" description="Helical" evidence="7">
    <location>
        <begin position="70"/>
        <end position="90"/>
    </location>
</feature>
<feature type="transmembrane region" description="Helical" evidence="7">
    <location>
        <begin position="141"/>
        <end position="160"/>
    </location>
</feature>
<dbReference type="GO" id="GO:0022857">
    <property type="term" value="F:transmembrane transporter activity"/>
    <property type="evidence" value="ECO:0007669"/>
    <property type="project" value="InterPro"/>
</dbReference>
<dbReference type="InterPro" id="IPR036259">
    <property type="entry name" value="MFS_trans_sf"/>
</dbReference>
<reference evidence="9 10" key="1">
    <citation type="submission" date="2015-06" db="EMBL/GenBank/DDBJ databases">
        <title>Draft genome of the ant-associated black yeast Phialophora attae CBS 131958.</title>
        <authorList>
            <person name="Moreno L.F."/>
            <person name="Stielow B.J."/>
            <person name="de Hoog S."/>
            <person name="Vicente V.A."/>
            <person name="Weiss V.A."/>
            <person name="de Vries M."/>
            <person name="Cruz L.M."/>
            <person name="Souza E.M."/>
        </authorList>
    </citation>
    <scope>NUCLEOTIDE SEQUENCE [LARGE SCALE GENOMIC DNA]</scope>
    <source>
        <strain evidence="9 10">CBS 131958</strain>
    </source>
</reference>
<sequence length="524" mass="57619">MASSVIDHEKGTETINNRLASPDDAHHQQGKFESAHDAAASGHAATDAHGNALVSFSKDAEKRLVRKIDWAILPPVTTIYLFCFIDRANIGNARHVAPLAGLEKELGLKGYDYNTVLSVFYISYIIFELPSNMACKWIGPGWFIPFLTLCFGIASIGTAFVDTMGQICAVRFILGIFEAGMLPGVAYYMSRFYRRSELAFRLSIYIAMGSFGGAIGGLLASAILTLDNVGSLTEWRMIFAVEGIITVGLAVVAFFTMTDRPETARWLSQDEKDLAIARVKSERVGVTVLLDKISWAKTFRGVFSPVTLSTAFLFLLTNITVQGLAFFAPTIVRTIYPKQSVVQQQLRTVPPYLVGTFFTVLINWLSTRFDRRNLFINLSAPPVMIGYIIFLATRSGAARYTATFFITSGAFANGALSNAQVSANLLSDTARSSGIGMNVMCGNIGGLISTWSYLPFDAPDYKIGNGLNLGASSMIFLCSGLLFLFFKWDNVRRAKVDVDEALTGKSAQEVEEMDWKHPGFRWRP</sequence>
<gene>
    <name evidence="9" type="ORF">AB675_2705</name>
</gene>
<feature type="transmembrane region" description="Helical" evidence="7">
    <location>
        <begin position="437"/>
        <end position="454"/>
    </location>
</feature>
<keyword evidence="5 7" id="KW-0472">Membrane</keyword>
<feature type="transmembrane region" description="Helical" evidence="7">
    <location>
        <begin position="237"/>
        <end position="257"/>
    </location>
</feature>
<evidence type="ECO:0000256" key="3">
    <source>
        <dbReference type="ARBA" id="ARBA00022692"/>
    </source>
</evidence>
<dbReference type="InterPro" id="IPR011701">
    <property type="entry name" value="MFS"/>
</dbReference>
<evidence type="ECO:0000313" key="9">
    <source>
        <dbReference type="EMBL" id="KPI44883.1"/>
    </source>
</evidence>
<dbReference type="FunFam" id="1.20.1250.20:FF:000018">
    <property type="entry name" value="MFS transporter permease"/>
    <property type="match status" value="1"/>
</dbReference>
<proteinExistence type="predicted"/>
<evidence type="ECO:0000256" key="2">
    <source>
        <dbReference type="ARBA" id="ARBA00022448"/>
    </source>
</evidence>
<keyword evidence="4 7" id="KW-1133">Transmembrane helix</keyword>
<evidence type="ECO:0000256" key="4">
    <source>
        <dbReference type="ARBA" id="ARBA00022989"/>
    </source>
</evidence>
<comment type="subcellular location">
    <subcellularLocation>
        <location evidence="1">Membrane</location>
        <topology evidence="1">Multi-pass membrane protein</topology>
    </subcellularLocation>
</comment>
<feature type="transmembrane region" description="Helical" evidence="7">
    <location>
        <begin position="110"/>
        <end position="129"/>
    </location>
</feature>
<dbReference type="Gene3D" id="1.20.1250.20">
    <property type="entry name" value="MFS general substrate transporter like domains"/>
    <property type="match status" value="2"/>
</dbReference>
<dbReference type="PANTHER" id="PTHR43791">
    <property type="entry name" value="PERMEASE-RELATED"/>
    <property type="match status" value="1"/>
</dbReference>
<dbReference type="VEuPathDB" id="FungiDB:AB675_2705"/>
<feature type="transmembrane region" description="Helical" evidence="7">
    <location>
        <begin position="302"/>
        <end position="329"/>
    </location>
</feature>
<dbReference type="FunFam" id="1.20.1250.20:FF:000013">
    <property type="entry name" value="MFS general substrate transporter"/>
    <property type="match status" value="1"/>
</dbReference>
<feature type="compositionally biased region" description="Basic and acidic residues" evidence="6">
    <location>
        <begin position="1"/>
        <end position="12"/>
    </location>
</feature>
<keyword evidence="3 7" id="KW-0812">Transmembrane</keyword>
<dbReference type="RefSeq" id="XP_018004846.1">
    <property type="nucleotide sequence ID" value="XM_018142697.1"/>
</dbReference>
<accession>A0A0N1P414</accession>
<evidence type="ECO:0000256" key="1">
    <source>
        <dbReference type="ARBA" id="ARBA00004141"/>
    </source>
</evidence>
<dbReference type="Pfam" id="PF07690">
    <property type="entry name" value="MFS_1"/>
    <property type="match status" value="1"/>
</dbReference>
<feature type="region of interest" description="Disordered" evidence="6">
    <location>
        <begin position="1"/>
        <end position="33"/>
    </location>
</feature>
<dbReference type="EMBL" id="LFJN01000002">
    <property type="protein sequence ID" value="KPI44883.1"/>
    <property type="molecule type" value="Genomic_DNA"/>
</dbReference>
<feature type="transmembrane region" description="Helical" evidence="7">
    <location>
        <begin position="349"/>
        <end position="367"/>
    </location>
</feature>
<evidence type="ECO:0000259" key="8">
    <source>
        <dbReference type="PROSITE" id="PS50850"/>
    </source>
</evidence>
<dbReference type="PANTHER" id="PTHR43791:SF48">
    <property type="entry name" value="TRANSPORTER, PUTATIVE (AFU_ORTHOLOGUE AFUA_4G01000)-RELATED"/>
    <property type="match status" value="1"/>
</dbReference>
<evidence type="ECO:0000313" key="10">
    <source>
        <dbReference type="Proteomes" id="UP000038010"/>
    </source>
</evidence>
<dbReference type="GO" id="GO:0016020">
    <property type="term" value="C:membrane"/>
    <property type="evidence" value="ECO:0007669"/>
    <property type="project" value="UniProtKB-SubCell"/>
</dbReference>
<dbReference type="Proteomes" id="UP000038010">
    <property type="component" value="Unassembled WGS sequence"/>
</dbReference>
<dbReference type="GeneID" id="28734577"/>
<feature type="domain" description="Major facilitator superfamily (MFS) profile" evidence="8">
    <location>
        <begin position="72"/>
        <end position="491"/>
    </location>
</feature>
<feature type="transmembrane region" description="Helical" evidence="7">
    <location>
        <begin position="374"/>
        <end position="392"/>
    </location>
</feature>
<keyword evidence="10" id="KW-1185">Reference proteome</keyword>
<protein>
    <submittedName>
        <fullName evidence="9">Putative transporter</fullName>
    </submittedName>
</protein>
<evidence type="ECO:0000256" key="7">
    <source>
        <dbReference type="SAM" id="Phobius"/>
    </source>
</evidence>
<evidence type="ECO:0000256" key="5">
    <source>
        <dbReference type="ARBA" id="ARBA00023136"/>
    </source>
</evidence>
<feature type="transmembrane region" description="Helical" evidence="7">
    <location>
        <begin position="202"/>
        <end position="225"/>
    </location>
</feature>